<feature type="compositionally biased region" description="Low complexity" evidence="1">
    <location>
        <begin position="142"/>
        <end position="160"/>
    </location>
</feature>
<evidence type="ECO:0000313" key="2">
    <source>
        <dbReference type="EMBL" id="CEM44942.1"/>
    </source>
</evidence>
<feature type="region of interest" description="Disordered" evidence="1">
    <location>
        <begin position="128"/>
        <end position="180"/>
    </location>
</feature>
<dbReference type="VEuPathDB" id="CryptoDB:Cvel_28728"/>
<accession>A0A0G4HLF2</accession>
<dbReference type="PhylomeDB" id="A0A0G4HLF2"/>
<proteinExistence type="predicted"/>
<evidence type="ECO:0000256" key="1">
    <source>
        <dbReference type="SAM" id="MobiDB-lite"/>
    </source>
</evidence>
<dbReference type="EMBL" id="CDMZ01003053">
    <property type="protein sequence ID" value="CEM44942.1"/>
    <property type="molecule type" value="Genomic_DNA"/>
</dbReference>
<sequence length="180" mass="18236">MEITESLGLGGMEASRVAGHLQLLQHGNNATHPPSLNMTTTVRRVVLAGILENVEKCKSLVSDCVKKVLRLAAQHHAAPPAAAGNAANTPQQPAVFIQQPPQTFGGAVAGGPGGPYLSQTPAMTAVAGPAGVPHQTQGLPWTSGATTGTGAPASSSTAPAPHRRQHAWGPGRSLPLHGPS</sequence>
<protein>
    <submittedName>
        <fullName evidence="2">Uncharacterized protein</fullName>
    </submittedName>
</protein>
<gene>
    <name evidence="2" type="ORF">Cvel_28728</name>
</gene>
<organism evidence="2">
    <name type="scientific">Chromera velia CCMP2878</name>
    <dbReference type="NCBI Taxonomy" id="1169474"/>
    <lineage>
        <taxon>Eukaryota</taxon>
        <taxon>Sar</taxon>
        <taxon>Alveolata</taxon>
        <taxon>Colpodellida</taxon>
        <taxon>Chromeraceae</taxon>
        <taxon>Chromera</taxon>
    </lineage>
</organism>
<name>A0A0G4HLF2_9ALVE</name>
<reference evidence="2" key="1">
    <citation type="submission" date="2014-11" db="EMBL/GenBank/DDBJ databases">
        <authorList>
            <person name="Otto D Thomas"/>
            <person name="Naeem Raeece"/>
        </authorList>
    </citation>
    <scope>NUCLEOTIDE SEQUENCE</scope>
</reference>
<dbReference type="AlphaFoldDB" id="A0A0G4HLF2"/>